<name>A0A4S8N1Z3_9ACTN</name>
<evidence type="ECO:0000259" key="2">
    <source>
        <dbReference type="Pfam" id="PF02470"/>
    </source>
</evidence>
<dbReference type="PANTHER" id="PTHR33371">
    <property type="entry name" value="INTERMEMBRANE PHOSPHOLIPID TRANSPORT SYSTEM BINDING PROTEIN MLAD-RELATED"/>
    <property type="match status" value="1"/>
</dbReference>
<dbReference type="InterPro" id="IPR005693">
    <property type="entry name" value="Mce"/>
</dbReference>
<gene>
    <name evidence="4" type="ORF">E9934_18850</name>
</gene>
<organism evidence="4 5">
    <name type="scientific">Nocardioides caeni</name>
    <dbReference type="NCBI Taxonomy" id="574700"/>
    <lineage>
        <taxon>Bacteria</taxon>
        <taxon>Bacillati</taxon>
        <taxon>Actinomycetota</taxon>
        <taxon>Actinomycetes</taxon>
        <taxon>Propionibacteriales</taxon>
        <taxon>Nocardioidaceae</taxon>
        <taxon>Nocardioides</taxon>
    </lineage>
</organism>
<proteinExistence type="predicted"/>
<keyword evidence="5" id="KW-1185">Reference proteome</keyword>
<protein>
    <submittedName>
        <fullName evidence="4">MCE family protein</fullName>
    </submittedName>
</protein>
<evidence type="ECO:0000256" key="1">
    <source>
        <dbReference type="SAM" id="Phobius"/>
    </source>
</evidence>
<dbReference type="RefSeq" id="WP_136564448.1">
    <property type="nucleotide sequence ID" value="NZ_STGW01000024.1"/>
</dbReference>
<feature type="transmembrane region" description="Helical" evidence="1">
    <location>
        <begin position="31"/>
        <end position="55"/>
    </location>
</feature>
<keyword evidence="1" id="KW-0472">Membrane</keyword>
<keyword evidence="1" id="KW-0812">Transmembrane</keyword>
<dbReference type="AlphaFoldDB" id="A0A4S8N1Z3"/>
<dbReference type="GO" id="GO:0051701">
    <property type="term" value="P:biological process involved in interaction with host"/>
    <property type="evidence" value="ECO:0007669"/>
    <property type="project" value="TreeGrafter"/>
</dbReference>
<dbReference type="InterPro" id="IPR024516">
    <property type="entry name" value="Mce_C"/>
</dbReference>
<dbReference type="Pfam" id="PF11887">
    <property type="entry name" value="Mce4_CUP1"/>
    <property type="match status" value="1"/>
</dbReference>
<feature type="domain" description="Mce/MlaD" evidence="2">
    <location>
        <begin position="60"/>
        <end position="135"/>
    </location>
</feature>
<reference evidence="4 5" key="1">
    <citation type="journal article" date="2009" name="Int. J. Syst. Evol. Microbiol.">
        <title>Nocardioides caeni sp. nov., isolated from wastewater.</title>
        <authorList>
            <person name="Yoon J.H."/>
            <person name="Kang S.J."/>
            <person name="Park S."/>
            <person name="Kim W."/>
            <person name="Oh T.K."/>
        </authorList>
    </citation>
    <scope>NUCLEOTIDE SEQUENCE [LARGE SCALE GENOMIC DNA]</scope>
    <source>
        <strain evidence="4 5">DSM 23134</strain>
    </source>
</reference>
<feature type="domain" description="Mammalian cell entry C-terminal" evidence="3">
    <location>
        <begin position="144"/>
        <end position="354"/>
    </location>
</feature>
<dbReference type="Proteomes" id="UP000307087">
    <property type="component" value="Unassembled WGS sequence"/>
</dbReference>
<keyword evidence="1" id="KW-1133">Transmembrane helix</keyword>
<dbReference type="OrthoDB" id="3460188at2"/>
<dbReference type="GO" id="GO:0005576">
    <property type="term" value="C:extracellular region"/>
    <property type="evidence" value="ECO:0007669"/>
    <property type="project" value="TreeGrafter"/>
</dbReference>
<dbReference type="EMBL" id="STGW01000024">
    <property type="protein sequence ID" value="THV08834.1"/>
    <property type="molecule type" value="Genomic_DNA"/>
</dbReference>
<dbReference type="PANTHER" id="PTHR33371:SF19">
    <property type="entry name" value="MCE-FAMILY PROTEIN MCE4A"/>
    <property type="match status" value="1"/>
</dbReference>
<dbReference type="Pfam" id="PF02470">
    <property type="entry name" value="MlaD"/>
    <property type="match status" value="1"/>
</dbReference>
<dbReference type="NCBIfam" id="TIGR00996">
    <property type="entry name" value="Mtu_fam_mce"/>
    <property type="match status" value="1"/>
</dbReference>
<evidence type="ECO:0000313" key="4">
    <source>
        <dbReference type="EMBL" id="THV08834.1"/>
    </source>
</evidence>
<accession>A0A4S8N1Z3</accession>
<evidence type="ECO:0000259" key="3">
    <source>
        <dbReference type="Pfam" id="PF11887"/>
    </source>
</evidence>
<dbReference type="InterPro" id="IPR003399">
    <property type="entry name" value="Mce/MlaD"/>
</dbReference>
<comment type="caution">
    <text evidence="4">The sequence shown here is derived from an EMBL/GenBank/DDBJ whole genome shotgun (WGS) entry which is preliminary data.</text>
</comment>
<sequence length="426" mass="44897">MTRSSRPSPYHDEAPGGGTLAKLYTRRSLHLLGILAIGIVISLLALSVAVFTHAFSDPAEIRLDVDRAGSQLAEGADVKLNGIVVGRVSAIESISGGTGAELTLAIDRDRLDLIPANITAQVIPKTIFGEKYVDLGLPREPVATRLADGDVIERDRSSVAIETSTVLNNLAPLLNAVQPADLSTTLTAIATAVQGRGELLGQTITDSQAFTGQLRPSIPAVVDNAALIAEVSDSYLVATDPLLAALDQVGTTARTLTAHERDLQQLLVGTGDFADVTRGFVDAVGETAIDVVEVSRPVLAMLKKYSPEIACFVRGVVRAKERLDAVFAAGPYLKARLYVSVSRGMYEPGVDSPKDIDLSAYGPYCPVLPKGDQLTDPWPDVPKELDQLRGVASPLNHLDGIPGQPSTGDGYDVGELLNLVLGGVLG</sequence>
<evidence type="ECO:0000313" key="5">
    <source>
        <dbReference type="Proteomes" id="UP000307087"/>
    </source>
</evidence>
<dbReference type="InterPro" id="IPR052336">
    <property type="entry name" value="MlaD_Phospholipid_Transporter"/>
</dbReference>